<dbReference type="Proteomes" id="UP001174936">
    <property type="component" value="Unassembled WGS sequence"/>
</dbReference>
<feature type="domain" description="N-acetyltransferase" evidence="1">
    <location>
        <begin position="173"/>
        <end position="228"/>
    </location>
</feature>
<dbReference type="PANTHER" id="PTHR42791:SF2">
    <property type="entry name" value="N-ACETYLTRANSFERASE DOMAIN-CONTAINING PROTEIN"/>
    <property type="match status" value="1"/>
</dbReference>
<evidence type="ECO:0000313" key="3">
    <source>
        <dbReference type="Proteomes" id="UP001174936"/>
    </source>
</evidence>
<dbReference type="PANTHER" id="PTHR42791">
    <property type="entry name" value="GNAT FAMILY ACETYLTRANSFERASE"/>
    <property type="match status" value="1"/>
</dbReference>
<comment type="caution">
    <text evidence="2">The sequence shown here is derived from an EMBL/GenBank/DDBJ whole genome shotgun (WGS) entry which is preliminary data.</text>
</comment>
<sequence length="265" mass="30166">MRDEGVRLRQATPEDAAVLAEIGYLAFNQEPIDGHWFPHKDRYVEDYRRAILSELTLRLVTPGEVIMLVEIDEEDCVLDKKGETEENTAKVAANSKAKKVVAYSVFVKHGSKPEDLANWSPDSLTKKIRRTLANAQEFISSLIWPNRATDTETYRIYYEQAHAVYQKYLDGPDSPWIDCRGLAVHPHYQRRGYGQKLLDWIGHAAWTEDVPIFGDCTEAGLPMYLKNGVEKIGKVILPAKVVDNGPGWEPIQLKEIEVTLVRLKF</sequence>
<dbReference type="GO" id="GO:0016747">
    <property type="term" value="F:acyltransferase activity, transferring groups other than amino-acyl groups"/>
    <property type="evidence" value="ECO:0007669"/>
    <property type="project" value="InterPro"/>
</dbReference>
<evidence type="ECO:0000259" key="1">
    <source>
        <dbReference type="Pfam" id="PF13508"/>
    </source>
</evidence>
<evidence type="ECO:0000313" key="2">
    <source>
        <dbReference type="EMBL" id="KAK0644355.1"/>
    </source>
</evidence>
<dbReference type="SUPFAM" id="SSF55729">
    <property type="entry name" value="Acyl-CoA N-acyltransferases (Nat)"/>
    <property type="match status" value="1"/>
</dbReference>
<organism evidence="2 3">
    <name type="scientific">Cercophora newfieldiana</name>
    <dbReference type="NCBI Taxonomy" id="92897"/>
    <lineage>
        <taxon>Eukaryota</taxon>
        <taxon>Fungi</taxon>
        <taxon>Dikarya</taxon>
        <taxon>Ascomycota</taxon>
        <taxon>Pezizomycotina</taxon>
        <taxon>Sordariomycetes</taxon>
        <taxon>Sordariomycetidae</taxon>
        <taxon>Sordariales</taxon>
        <taxon>Lasiosphaeriaceae</taxon>
        <taxon>Cercophora</taxon>
    </lineage>
</organism>
<dbReference type="InterPro" id="IPR016181">
    <property type="entry name" value="Acyl_CoA_acyltransferase"/>
</dbReference>
<accession>A0AA39Y4H8</accession>
<gene>
    <name evidence="2" type="ORF">B0T16DRAFT_460417</name>
</gene>
<dbReference type="AlphaFoldDB" id="A0AA39Y4H8"/>
<protein>
    <recommendedName>
        <fullName evidence="1">N-acetyltransferase domain-containing protein</fullName>
    </recommendedName>
</protein>
<dbReference type="InterPro" id="IPR000182">
    <property type="entry name" value="GNAT_dom"/>
</dbReference>
<keyword evidence="3" id="KW-1185">Reference proteome</keyword>
<reference evidence="2" key="1">
    <citation type="submission" date="2023-06" db="EMBL/GenBank/DDBJ databases">
        <title>Genome-scale phylogeny and comparative genomics of the fungal order Sordariales.</title>
        <authorList>
            <consortium name="Lawrence Berkeley National Laboratory"/>
            <person name="Hensen N."/>
            <person name="Bonometti L."/>
            <person name="Westerberg I."/>
            <person name="Brannstrom I.O."/>
            <person name="Guillou S."/>
            <person name="Cros-Aarteil S."/>
            <person name="Calhoun S."/>
            <person name="Haridas S."/>
            <person name="Kuo A."/>
            <person name="Mondo S."/>
            <person name="Pangilinan J."/>
            <person name="Riley R."/>
            <person name="Labutti K."/>
            <person name="Andreopoulos B."/>
            <person name="Lipzen A."/>
            <person name="Chen C."/>
            <person name="Yanf M."/>
            <person name="Daum C."/>
            <person name="Ng V."/>
            <person name="Clum A."/>
            <person name="Steindorff A."/>
            <person name="Ohm R."/>
            <person name="Martin F."/>
            <person name="Silar P."/>
            <person name="Natvig D."/>
            <person name="Lalanne C."/>
            <person name="Gautier V."/>
            <person name="Ament-Velasquez S.L."/>
            <person name="Kruys A."/>
            <person name="Hutchinson M.I."/>
            <person name="Powell A.J."/>
            <person name="Barry K."/>
            <person name="Miller A.N."/>
            <person name="Grigoriev I.V."/>
            <person name="Debuchy R."/>
            <person name="Gladieux P."/>
            <person name="Thoren M.H."/>
            <person name="Johannesson H."/>
        </authorList>
    </citation>
    <scope>NUCLEOTIDE SEQUENCE</scope>
    <source>
        <strain evidence="2">SMH2532-1</strain>
    </source>
</reference>
<dbReference type="EMBL" id="JAULSV010000005">
    <property type="protein sequence ID" value="KAK0644355.1"/>
    <property type="molecule type" value="Genomic_DNA"/>
</dbReference>
<name>A0AA39Y4H8_9PEZI</name>
<dbReference type="Pfam" id="PF13508">
    <property type="entry name" value="Acetyltransf_7"/>
    <property type="match status" value="1"/>
</dbReference>
<proteinExistence type="predicted"/>
<dbReference type="CDD" id="cd04301">
    <property type="entry name" value="NAT_SF"/>
    <property type="match status" value="1"/>
</dbReference>
<dbReference type="InterPro" id="IPR052523">
    <property type="entry name" value="Trichothecene_AcTrans"/>
</dbReference>
<dbReference type="Gene3D" id="3.40.630.30">
    <property type="match status" value="1"/>
</dbReference>